<dbReference type="Proteomes" id="UP000325743">
    <property type="component" value="Plasmid unnamed1"/>
</dbReference>
<feature type="transmembrane region" description="Helical" evidence="1">
    <location>
        <begin position="38"/>
        <end position="60"/>
    </location>
</feature>
<gene>
    <name evidence="2" type="ORF">D2917_31670</name>
</gene>
<proteinExistence type="predicted"/>
<sequence>MYLSSRTTGLAVLATVFNLLAMLYFLQVTPDVRVAMMQVSICFDFQLLICSAWLLAKLLLPAKPTATR</sequence>
<keyword evidence="1" id="KW-0812">Transmembrane</keyword>
<evidence type="ECO:0000256" key="1">
    <source>
        <dbReference type="SAM" id="Phobius"/>
    </source>
</evidence>
<name>A0A5P3VTR7_9BURK</name>
<keyword evidence="1" id="KW-1133">Transmembrane helix</keyword>
<feature type="transmembrane region" description="Helical" evidence="1">
    <location>
        <begin position="7"/>
        <end position="26"/>
    </location>
</feature>
<keyword evidence="1" id="KW-0472">Membrane</keyword>
<protein>
    <submittedName>
        <fullName evidence="2">Uncharacterized protein</fullName>
    </submittedName>
</protein>
<organism evidence="2 3">
    <name type="scientific">Cupriavidus oxalaticus</name>
    <dbReference type="NCBI Taxonomy" id="96344"/>
    <lineage>
        <taxon>Bacteria</taxon>
        <taxon>Pseudomonadati</taxon>
        <taxon>Pseudomonadota</taxon>
        <taxon>Betaproteobacteria</taxon>
        <taxon>Burkholderiales</taxon>
        <taxon>Burkholderiaceae</taxon>
        <taxon>Cupriavidus</taxon>
    </lineage>
</organism>
<dbReference type="EMBL" id="CP032520">
    <property type="protein sequence ID" value="QEZ48832.1"/>
    <property type="molecule type" value="Genomic_DNA"/>
</dbReference>
<accession>A0A5P3VTR7</accession>
<geneLocation type="plasmid" evidence="2">
    <name>unnamed1</name>
</geneLocation>
<dbReference type="RefSeq" id="WP_151073067.1">
    <property type="nucleotide sequence ID" value="NZ_CP032520.1"/>
</dbReference>
<dbReference type="AlphaFoldDB" id="A0A5P3VTR7"/>
<evidence type="ECO:0000313" key="3">
    <source>
        <dbReference type="Proteomes" id="UP000325743"/>
    </source>
</evidence>
<reference evidence="2 3" key="1">
    <citation type="submission" date="2018-09" db="EMBL/GenBank/DDBJ databases">
        <title>Complete genome sequence of Cupriavidus oxalaticus T2, a bacterium capable of phenol tolerance and degradation.</title>
        <authorList>
            <person name="Yan J."/>
        </authorList>
    </citation>
    <scope>NUCLEOTIDE SEQUENCE [LARGE SCALE GENOMIC DNA]</scope>
    <source>
        <strain evidence="2 3">T2</strain>
        <plasmid evidence="2 3">unnamed1</plasmid>
    </source>
</reference>
<keyword evidence="2" id="KW-0614">Plasmid</keyword>
<evidence type="ECO:0000313" key="2">
    <source>
        <dbReference type="EMBL" id="QEZ48832.1"/>
    </source>
</evidence>